<dbReference type="SUPFAM" id="SSF52172">
    <property type="entry name" value="CheY-like"/>
    <property type="match status" value="1"/>
</dbReference>
<dbReference type="EMBL" id="HE804045">
    <property type="protein sequence ID" value="CCH32881.1"/>
    <property type="molecule type" value="Genomic_DNA"/>
</dbReference>
<dbReference type="InterPro" id="IPR000792">
    <property type="entry name" value="Tscrpt_reg_LuxR_C"/>
</dbReference>
<keyword evidence="2" id="KW-0597">Phosphoprotein</keyword>
<organism evidence="4 5">
    <name type="scientific">Saccharothrix espanaensis (strain ATCC 51144 / DSM 44229 / JCM 9112 / NBRC 15066 / NRRL 15764)</name>
    <dbReference type="NCBI Taxonomy" id="1179773"/>
    <lineage>
        <taxon>Bacteria</taxon>
        <taxon>Bacillati</taxon>
        <taxon>Actinomycetota</taxon>
        <taxon>Actinomycetes</taxon>
        <taxon>Pseudonocardiales</taxon>
        <taxon>Pseudonocardiaceae</taxon>
        <taxon>Saccharothrix</taxon>
    </lineage>
</organism>
<protein>
    <recommendedName>
        <fullName evidence="3">Response regulatory domain-containing protein</fullName>
    </recommendedName>
</protein>
<dbReference type="Pfam" id="PF00196">
    <property type="entry name" value="GerE"/>
    <property type="match status" value="1"/>
</dbReference>
<evidence type="ECO:0000313" key="5">
    <source>
        <dbReference type="Proteomes" id="UP000006281"/>
    </source>
</evidence>
<evidence type="ECO:0000256" key="2">
    <source>
        <dbReference type="PROSITE-ProRule" id="PRU00169"/>
    </source>
</evidence>
<dbReference type="SUPFAM" id="SSF46894">
    <property type="entry name" value="C-terminal effector domain of the bipartite response regulators"/>
    <property type="match status" value="1"/>
</dbReference>
<dbReference type="GO" id="GO:0003677">
    <property type="term" value="F:DNA binding"/>
    <property type="evidence" value="ECO:0007669"/>
    <property type="project" value="UniProtKB-KW"/>
</dbReference>
<keyword evidence="1" id="KW-0238">DNA-binding</keyword>
<evidence type="ECO:0000259" key="3">
    <source>
        <dbReference type="PROSITE" id="PS50110"/>
    </source>
</evidence>
<accession>K0K3H7</accession>
<dbReference type="GO" id="GO:0000160">
    <property type="term" value="P:phosphorelay signal transduction system"/>
    <property type="evidence" value="ECO:0007669"/>
    <property type="project" value="InterPro"/>
</dbReference>
<dbReference type="PROSITE" id="PS50110">
    <property type="entry name" value="RESPONSE_REGULATORY"/>
    <property type="match status" value="1"/>
</dbReference>
<dbReference type="RefSeq" id="WP_015102993.1">
    <property type="nucleotide sequence ID" value="NC_019673.1"/>
</dbReference>
<gene>
    <name evidence="4" type="ordered locus">BN6_56220</name>
</gene>
<dbReference type="BioCyc" id="SESP1179773:BN6_RS27110-MONOMER"/>
<feature type="domain" description="Response regulatory" evidence="3">
    <location>
        <begin position="3"/>
        <end position="118"/>
    </location>
</feature>
<dbReference type="Gene3D" id="3.40.50.2300">
    <property type="match status" value="1"/>
</dbReference>
<dbReference type="eggNOG" id="COG2197">
    <property type="taxonomic scope" value="Bacteria"/>
</dbReference>
<dbReference type="KEGG" id="sesp:BN6_56220"/>
<dbReference type="InterPro" id="IPR016032">
    <property type="entry name" value="Sig_transdc_resp-reg_C-effctor"/>
</dbReference>
<evidence type="ECO:0000313" key="4">
    <source>
        <dbReference type="EMBL" id="CCH32881.1"/>
    </source>
</evidence>
<dbReference type="InterPro" id="IPR001789">
    <property type="entry name" value="Sig_transdc_resp-reg_receiver"/>
</dbReference>
<dbReference type="OrthoDB" id="3771852at2"/>
<evidence type="ECO:0000256" key="1">
    <source>
        <dbReference type="ARBA" id="ARBA00023125"/>
    </source>
</evidence>
<dbReference type="PATRIC" id="fig|1179773.3.peg.5662"/>
<dbReference type="PANTHER" id="PTHR45566:SF1">
    <property type="entry name" value="HTH-TYPE TRANSCRIPTIONAL REGULATOR YHJB-RELATED"/>
    <property type="match status" value="1"/>
</dbReference>
<dbReference type="AlphaFoldDB" id="K0K3H7"/>
<dbReference type="Proteomes" id="UP000006281">
    <property type="component" value="Chromosome"/>
</dbReference>
<keyword evidence="5" id="KW-1185">Reference proteome</keyword>
<proteinExistence type="predicted"/>
<dbReference type="InterPro" id="IPR011006">
    <property type="entry name" value="CheY-like_superfamily"/>
</dbReference>
<dbReference type="HOGENOM" id="CLU_000445_90_5_11"/>
<dbReference type="GO" id="GO:0006355">
    <property type="term" value="P:regulation of DNA-templated transcription"/>
    <property type="evidence" value="ECO:0007669"/>
    <property type="project" value="InterPro"/>
</dbReference>
<dbReference type="STRING" id="1179773.BN6_56220"/>
<dbReference type="InterPro" id="IPR051015">
    <property type="entry name" value="EvgA-like"/>
</dbReference>
<dbReference type="PANTHER" id="PTHR45566">
    <property type="entry name" value="HTH-TYPE TRANSCRIPTIONAL REGULATOR YHJB-RELATED"/>
    <property type="match status" value="1"/>
</dbReference>
<feature type="modified residue" description="4-aspartylphosphate" evidence="2">
    <location>
        <position position="54"/>
    </location>
</feature>
<reference evidence="4 5" key="1">
    <citation type="journal article" date="2012" name="BMC Genomics">
        <title>Complete genome sequence of Saccharothrix espanaensis DSM 44229T and comparison to the other completely sequenced Pseudonocardiaceae.</title>
        <authorList>
            <person name="Strobel T."/>
            <person name="Al-Dilaimi A."/>
            <person name="Blom J."/>
            <person name="Gessner A."/>
            <person name="Kalinowski J."/>
            <person name="Luzhetska M."/>
            <person name="Puhler A."/>
            <person name="Szczepanowski R."/>
            <person name="Bechthold A."/>
            <person name="Ruckert C."/>
        </authorList>
    </citation>
    <scope>NUCLEOTIDE SEQUENCE [LARGE SCALE GENOMIC DNA]</scope>
    <source>
        <strain evidence="5">ATCC 51144 / DSM 44229 / JCM 9112 / NBRC 15066 / NRRL 15764</strain>
    </source>
</reference>
<name>K0K3H7_SACES</name>
<sequence>MISVMAIDDHESNLYGLQMYLADKAPDIAYLGGYGSIAAWSTSGRAVPQVVLLDMLLPDEPDIAWNVRFVHAAGPHVILHTSSHRPALIRKAVEAGARALVLKGDPLSRVAEAVRDLSRDHFYVSSRLAHVMVTDPRAALSFSKQELATLTMIAKGLPRRRVARELNVSESSVRTYLDRAAKRYAAIGLYLAGPGEVVAAMLEDGHIAISPPHTPTDSTSGDARG</sequence>